<dbReference type="PANTHER" id="PTHR40079:SF4">
    <property type="entry name" value="GH26 DOMAIN-CONTAINING PROTEIN-RELATED"/>
    <property type="match status" value="1"/>
</dbReference>
<dbReference type="GO" id="GO:0006080">
    <property type="term" value="P:substituted mannan metabolic process"/>
    <property type="evidence" value="ECO:0007669"/>
    <property type="project" value="InterPro"/>
</dbReference>
<evidence type="ECO:0000313" key="8">
    <source>
        <dbReference type="Proteomes" id="UP000675781"/>
    </source>
</evidence>
<evidence type="ECO:0000256" key="1">
    <source>
        <dbReference type="ARBA" id="ARBA00007754"/>
    </source>
</evidence>
<protein>
    <recommendedName>
        <fullName evidence="6">GH26 domain-containing protein</fullName>
    </recommendedName>
</protein>
<keyword evidence="2 4" id="KW-0378">Hydrolase</keyword>
<dbReference type="GO" id="GO:0016985">
    <property type="term" value="F:mannan endo-1,4-beta-mannosidase activity"/>
    <property type="evidence" value="ECO:0007669"/>
    <property type="project" value="InterPro"/>
</dbReference>
<organism evidence="7 8">
    <name type="scientific">Actinospica durhamensis</name>
    <dbReference type="NCBI Taxonomy" id="1508375"/>
    <lineage>
        <taxon>Bacteria</taxon>
        <taxon>Bacillati</taxon>
        <taxon>Actinomycetota</taxon>
        <taxon>Actinomycetes</taxon>
        <taxon>Catenulisporales</taxon>
        <taxon>Actinospicaceae</taxon>
        <taxon>Actinospica</taxon>
    </lineage>
</organism>
<dbReference type="RefSeq" id="WP_212526883.1">
    <property type="nucleotide sequence ID" value="NZ_JAGSOG010000010.1"/>
</dbReference>
<evidence type="ECO:0000256" key="2">
    <source>
        <dbReference type="ARBA" id="ARBA00022801"/>
    </source>
</evidence>
<keyword evidence="3 4" id="KW-0326">Glycosidase</keyword>
<dbReference type="AlphaFoldDB" id="A0A941INS2"/>
<dbReference type="PANTHER" id="PTHR40079">
    <property type="entry name" value="MANNAN ENDO-1,4-BETA-MANNOSIDASE E-RELATED"/>
    <property type="match status" value="1"/>
</dbReference>
<dbReference type="EMBL" id="JAGSOG010000010">
    <property type="protein sequence ID" value="MBR7832347.1"/>
    <property type="molecule type" value="Genomic_DNA"/>
</dbReference>
<feature type="active site" description="Proton donor" evidence="4">
    <location>
        <position position="211"/>
    </location>
</feature>
<reference evidence="7" key="1">
    <citation type="submission" date="2021-04" db="EMBL/GenBank/DDBJ databases">
        <title>Genome based classification of Actinospica acidithermotolerans sp. nov., an actinobacterium isolated from an Indonesian hot spring.</title>
        <authorList>
            <person name="Kusuma A.B."/>
            <person name="Putra K.E."/>
            <person name="Nafisah S."/>
            <person name="Loh J."/>
            <person name="Nouioui I."/>
            <person name="Goodfellow M."/>
        </authorList>
    </citation>
    <scope>NUCLEOTIDE SEQUENCE</scope>
    <source>
        <strain evidence="7">CSCA 57</strain>
    </source>
</reference>
<keyword evidence="5" id="KW-0812">Transmembrane</keyword>
<dbReference type="InterPro" id="IPR000805">
    <property type="entry name" value="Glyco_hydro_26"/>
</dbReference>
<gene>
    <name evidence="7" type="ORF">KDL01_03710</name>
</gene>
<evidence type="ECO:0000259" key="6">
    <source>
        <dbReference type="PROSITE" id="PS51764"/>
    </source>
</evidence>
<dbReference type="SUPFAM" id="SSF51445">
    <property type="entry name" value="(Trans)glycosidases"/>
    <property type="match status" value="1"/>
</dbReference>
<dbReference type="Gene3D" id="3.20.20.80">
    <property type="entry name" value="Glycosidases"/>
    <property type="match status" value="1"/>
</dbReference>
<dbReference type="InterPro" id="IPR022790">
    <property type="entry name" value="GH26_dom"/>
</dbReference>
<keyword evidence="5" id="KW-0472">Membrane</keyword>
<proteinExistence type="inferred from homology"/>
<feature type="domain" description="GH26" evidence="6">
    <location>
        <begin position="72"/>
        <end position="374"/>
    </location>
</feature>
<dbReference type="Proteomes" id="UP000675781">
    <property type="component" value="Unassembled WGS sequence"/>
</dbReference>
<dbReference type="Pfam" id="PF02156">
    <property type="entry name" value="Glyco_hydro_26"/>
    <property type="match status" value="1"/>
</dbReference>
<evidence type="ECO:0000313" key="7">
    <source>
        <dbReference type="EMBL" id="MBR7832347.1"/>
    </source>
</evidence>
<keyword evidence="5" id="KW-1133">Transmembrane helix</keyword>
<accession>A0A941INS2</accession>
<evidence type="ECO:0000256" key="3">
    <source>
        <dbReference type="ARBA" id="ARBA00023295"/>
    </source>
</evidence>
<comment type="caution">
    <text evidence="7">The sequence shown here is derived from an EMBL/GenBank/DDBJ whole genome shotgun (WGS) entry which is preliminary data.</text>
</comment>
<comment type="similarity">
    <text evidence="1 4">Belongs to the glycosyl hydrolase 26 family.</text>
</comment>
<dbReference type="PROSITE" id="PS51764">
    <property type="entry name" value="GH26"/>
    <property type="match status" value="1"/>
</dbReference>
<feature type="active site" description="Nucleophile" evidence="4">
    <location>
        <position position="316"/>
    </location>
</feature>
<feature type="transmembrane region" description="Helical" evidence="5">
    <location>
        <begin position="20"/>
        <end position="40"/>
    </location>
</feature>
<dbReference type="InterPro" id="IPR017853">
    <property type="entry name" value="GH"/>
</dbReference>
<evidence type="ECO:0000256" key="5">
    <source>
        <dbReference type="SAM" id="Phobius"/>
    </source>
</evidence>
<name>A0A941INS2_9ACTN</name>
<evidence type="ECO:0000256" key="4">
    <source>
        <dbReference type="PROSITE-ProRule" id="PRU01100"/>
    </source>
</evidence>
<sequence length="387" mass="41764">MSSSSRAVSRRGKKRSTVRLRLWMTVNVVVLATFVSWVYWAANSQGQAGRTAAAAHAVGPGAPVVGAVGASSSAAATAASPSPTHTTPTVAQIEAEPGKYFGVTADDLPGSPAAFSAVAKTAGVSPNMVEYYVNWTQDFSTEDVYDAYSEGALPVITWEPFAGGTTGHTILDQPDYALSTIIAGNHDAYITQYAEAVKAAKVPIAIRFMHEMNGNWYPWSPGVNGNTDAQYIEAWKHVWNIFHQVGADNVIWIWAPNVLRGAQNDIHLADVYPGDKYVGWVGMTAYEDYESTATALFGPTITDIRKFTQKDLLITETGGQPNSNKVAWINSLLTWLPQQSNVIGFIWNEYSEQAGARMEWGYDADADSLAAFHAGIKAIKLAPIPTP</sequence>
<keyword evidence="8" id="KW-1185">Reference proteome</keyword>